<evidence type="ECO:0000313" key="2">
    <source>
        <dbReference type="Proteomes" id="UP000193218"/>
    </source>
</evidence>
<name>A0A1Y1USM7_9TREE</name>
<keyword evidence="2" id="KW-1185">Reference proteome</keyword>
<accession>A0A1Y1USM7</accession>
<dbReference type="InParanoid" id="A0A1Y1USM7"/>
<dbReference type="AlphaFoldDB" id="A0A1Y1USM7"/>
<dbReference type="GeneID" id="33560800"/>
<gene>
    <name evidence="1" type="ORF">BD324DRAFT_678424</name>
</gene>
<sequence length="112" mass="12564">MSQFGTSPTDTMTTDKSVEINDALFCEHEMEVCQQCQFDGREDNDAMMGYDPLPRAALEIPAHYKSNKDGSILCKAHANSDCKSCFGWKKQIGKLHKEAKKAGMKKQANSWE</sequence>
<proteinExistence type="predicted"/>
<organism evidence="1 2">
    <name type="scientific">Kockovaella imperatae</name>
    <dbReference type="NCBI Taxonomy" id="4999"/>
    <lineage>
        <taxon>Eukaryota</taxon>
        <taxon>Fungi</taxon>
        <taxon>Dikarya</taxon>
        <taxon>Basidiomycota</taxon>
        <taxon>Agaricomycotina</taxon>
        <taxon>Tremellomycetes</taxon>
        <taxon>Tremellales</taxon>
        <taxon>Cuniculitremaceae</taxon>
        <taxon>Kockovaella</taxon>
    </lineage>
</organism>
<dbReference type="EMBL" id="NBSH01000001">
    <property type="protein sequence ID" value="ORX41023.1"/>
    <property type="molecule type" value="Genomic_DNA"/>
</dbReference>
<comment type="caution">
    <text evidence="1">The sequence shown here is derived from an EMBL/GenBank/DDBJ whole genome shotgun (WGS) entry which is preliminary data.</text>
</comment>
<dbReference type="Proteomes" id="UP000193218">
    <property type="component" value="Unassembled WGS sequence"/>
</dbReference>
<dbReference type="RefSeq" id="XP_021874702.1">
    <property type="nucleotide sequence ID" value="XM_022018991.1"/>
</dbReference>
<reference evidence="1 2" key="1">
    <citation type="submission" date="2017-03" db="EMBL/GenBank/DDBJ databases">
        <title>Widespread Adenine N6-methylation of Active Genes in Fungi.</title>
        <authorList>
            <consortium name="DOE Joint Genome Institute"/>
            <person name="Mondo S.J."/>
            <person name="Dannebaum R.O."/>
            <person name="Kuo R.C."/>
            <person name="Louie K.B."/>
            <person name="Bewick A.J."/>
            <person name="Labutti K."/>
            <person name="Haridas S."/>
            <person name="Kuo A."/>
            <person name="Salamov A."/>
            <person name="Ahrendt S.R."/>
            <person name="Lau R."/>
            <person name="Bowen B.P."/>
            <person name="Lipzen A."/>
            <person name="Sullivan W."/>
            <person name="Andreopoulos W.B."/>
            <person name="Clum A."/>
            <person name="Lindquist E."/>
            <person name="Daum C."/>
            <person name="Northen T.R."/>
            <person name="Ramamoorthy G."/>
            <person name="Schmitz R.J."/>
            <person name="Gryganskyi A."/>
            <person name="Culley D."/>
            <person name="Magnuson J."/>
            <person name="James T.Y."/>
            <person name="O'Malley M.A."/>
            <person name="Stajich J.E."/>
            <person name="Spatafora J.W."/>
            <person name="Visel A."/>
            <person name="Grigoriev I.V."/>
        </authorList>
    </citation>
    <scope>NUCLEOTIDE SEQUENCE [LARGE SCALE GENOMIC DNA]</scope>
    <source>
        <strain evidence="1 2">NRRL Y-17943</strain>
    </source>
</reference>
<evidence type="ECO:0000313" key="1">
    <source>
        <dbReference type="EMBL" id="ORX41023.1"/>
    </source>
</evidence>
<dbReference type="OrthoDB" id="2533496at2759"/>
<protein>
    <submittedName>
        <fullName evidence="1">Uncharacterized protein</fullName>
    </submittedName>
</protein>